<dbReference type="PIRSF" id="PIRSF000446">
    <property type="entry name" value="Mct"/>
    <property type="match status" value="1"/>
</dbReference>
<evidence type="ECO:0000259" key="6">
    <source>
        <dbReference type="SMART" id="SM00827"/>
    </source>
</evidence>
<dbReference type="PANTHER" id="PTHR42681:SF1">
    <property type="entry name" value="MALONYL-COA-ACYL CARRIER PROTEIN TRANSACYLASE, MITOCHONDRIAL"/>
    <property type="match status" value="1"/>
</dbReference>
<dbReference type="GO" id="GO:0004314">
    <property type="term" value="F:[acyl-carrier-protein] S-malonyltransferase activity"/>
    <property type="evidence" value="ECO:0007669"/>
    <property type="project" value="UniProtKB-EC"/>
</dbReference>
<dbReference type="STRING" id="573061.Clocel_4141"/>
<keyword evidence="8" id="KW-1185">Reference proteome</keyword>
<evidence type="ECO:0000313" key="7">
    <source>
        <dbReference type="EMBL" id="ADL53802.1"/>
    </source>
</evidence>
<evidence type="ECO:0000256" key="4">
    <source>
        <dbReference type="PIRNR" id="PIRNR000446"/>
    </source>
</evidence>
<dbReference type="Gene3D" id="3.30.70.250">
    <property type="entry name" value="Malonyl-CoA ACP transacylase, ACP-binding"/>
    <property type="match status" value="1"/>
</dbReference>
<accession>D9SME6</accession>
<dbReference type="InterPro" id="IPR016036">
    <property type="entry name" value="Malonyl_transacylase_ACP-bd"/>
</dbReference>
<evidence type="ECO:0000256" key="3">
    <source>
        <dbReference type="ARBA" id="ARBA00048462"/>
    </source>
</evidence>
<feature type="domain" description="Malonyl-CoA:ACP transacylase (MAT)" evidence="6">
    <location>
        <begin position="7"/>
        <end position="305"/>
    </location>
</feature>
<evidence type="ECO:0000256" key="5">
    <source>
        <dbReference type="PIRSR" id="PIRSR000446-1"/>
    </source>
</evidence>
<keyword evidence="2 4" id="KW-0012">Acyltransferase</keyword>
<evidence type="ECO:0000313" key="8">
    <source>
        <dbReference type="Proteomes" id="UP000002730"/>
    </source>
</evidence>
<dbReference type="RefSeq" id="WP_010074155.1">
    <property type="nucleotide sequence ID" value="NC_014393.1"/>
</dbReference>
<organism evidence="7 8">
    <name type="scientific">Clostridium cellulovorans (strain ATCC 35296 / DSM 3052 / OCM 3 / 743B)</name>
    <dbReference type="NCBI Taxonomy" id="573061"/>
    <lineage>
        <taxon>Bacteria</taxon>
        <taxon>Bacillati</taxon>
        <taxon>Bacillota</taxon>
        <taxon>Clostridia</taxon>
        <taxon>Eubacteriales</taxon>
        <taxon>Clostridiaceae</taxon>
        <taxon>Clostridium</taxon>
    </lineage>
</organism>
<dbReference type="EMBL" id="CP002160">
    <property type="protein sequence ID" value="ADL53802.1"/>
    <property type="molecule type" value="Genomic_DNA"/>
</dbReference>
<dbReference type="OrthoDB" id="9805460at2"/>
<dbReference type="Gene3D" id="3.40.366.10">
    <property type="entry name" value="Malonyl-Coenzyme A Acyl Carrier Protein, domain 2"/>
    <property type="match status" value="1"/>
</dbReference>
<dbReference type="EC" id="2.3.1.39" evidence="4"/>
<protein>
    <recommendedName>
        <fullName evidence="4">Malonyl CoA-acyl carrier protein transacylase</fullName>
        <ecNumber evidence="4">2.3.1.39</ecNumber>
    </recommendedName>
</protein>
<dbReference type="GO" id="GO:0006633">
    <property type="term" value="P:fatty acid biosynthetic process"/>
    <property type="evidence" value="ECO:0007669"/>
    <property type="project" value="TreeGrafter"/>
</dbReference>
<dbReference type="InterPro" id="IPR001227">
    <property type="entry name" value="Ac_transferase_dom_sf"/>
</dbReference>
<dbReference type="InterPro" id="IPR004410">
    <property type="entry name" value="Malonyl_CoA-ACP_transAc_FabD"/>
</dbReference>
<dbReference type="InterPro" id="IPR024925">
    <property type="entry name" value="Malonyl_CoA-ACP_transAc"/>
</dbReference>
<dbReference type="FunFam" id="3.30.70.250:FF:000001">
    <property type="entry name" value="Malonyl CoA-acyl carrier protein transacylase"/>
    <property type="match status" value="1"/>
</dbReference>
<evidence type="ECO:0000256" key="2">
    <source>
        <dbReference type="ARBA" id="ARBA00023315"/>
    </source>
</evidence>
<dbReference type="GO" id="GO:0005829">
    <property type="term" value="C:cytosol"/>
    <property type="evidence" value="ECO:0007669"/>
    <property type="project" value="TreeGrafter"/>
</dbReference>
<dbReference type="eggNOG" id="COG0331">
    <property type="taxonomic scope" value="Bacteria"/>
</dbReference>
<sequence>MRKIAFLFAGQGAQYVGMGKDLYENIPSCRDVFEEADKVLGFKISEICFNGPVEDLNNTENTQPAIVTVNMAVLKALEENGIKAEVSAGLSLGEYSALIYGGAMKFEEVVPLVKKRGRFMQEAVPVGIGGMAAIIKLKDEEVIEICKEASTVGLVQGANFNCPGQVVVAGVNAAVDKAVELAIEKGGRGKKLPVSAPFHCSLLEPAAVKLEQELKNIDIKTLSKPTYSNVTGDTYKEDSNILASLRDQVMSSVLFSNIISNMIAVGVDTFIEVGPGKTLSGFVKKISKDVDILNIENMDTLNKAIAFIKES</sequence>
<dbReference type="InterPro" id="IPR016035">
    <property type="entry name" value="Acyl_Trfase/lysoPLipase"/>
</dbReference>
<feature type="active site" evidence="5">
    <location>
        <position position="199"/>
    </location>
</feature>
<dbReference type="Pfam" id="PF00698">
    <property type="entry name" value="Acyl_transf_1"/>
    <property type="match status" value="1"/>
</dbReference>
<dbReference type="NCBIfam" id="TIGR00128">
    <property type="entry name" value="fabD"/>
    <property type="match status" value="1"/>
</dbReference>
<reference evidence="7 8" key="1">
    <citation type="submission" date="2010-08" db="EMBL/GenBank/DDBJ databases">
        <title>Complete sequence of Clostridium cellulovorans 743B.</title>
        <authorList>
            <consortium name="US DOE Joint Genome Institute"/>
            <person name="Lucas S."/>
            <person name="Copeland A."/>
            <person name="Lapidus A."/>
            <person name="Cheng J.-F."/>
            <person name="Bruce D."/>
            <person name="Goodwin L."/>
            <person name="Pitluck S."/>
            <person name="Chertkov O."/>
            <person name="Detter J.C."/>
            <person name="Han C."/>
            <person name="Tapia R."/>
            <person name="Land M."/>
            <person name="Hauser L."/>
            <person name="Chang Y.-J."/>
            <person name="Jeffries C."/>
            <person name="Kyrpides N."/>
            <person name="Ivanova N."/>
            <person name="Mikhailova N."/>
            <person name="Hemme C.L."/>
            <person name="Woyke T."/>
        </authorList>
    </citation>
    <scope>NUCLEOTIDE SEQUENCE [LARGE SCALE GENOMIC DNA]</scope>
    <source>
        <strain evidence="8">ATCC 35296 / DSM 3052 / OCM 3 / 743B</strain>
    </source>
</reference>
<proteinExistence type="inferred from homology"/>
<dbReference type="SUPFAM" id="SSF52151">
    <property type="entry name" value="FabD/lysophospholipase-like"/>
    <property type="match status" value="1"/>
</dbReference>
<dbReference type="SMART" id="SM00827">
    <property type="entry name" value="PKS_AT"/>
    <property type="match status" value="1"/>
</dbReference>
<feature type="active site" evidence="5">
    <location>
        <position position="91"/>
    </location>
</feature>
<dbReference type="AlphaFoldDB" id="D9SME6"/>
<comment type="catalytic activity">
    <reaction evidence="3 4">
        <text>holo-[ACP] + malonyl-CoA = malonyl-[ACP] + CoA</text>
        <dbReference type="Rhea" id="RHEA:41792"/>
        <dbReference type="Rhea" id="RHEA-COMP:9623"/>
        <dbReference type="Rhea" id="RHEA-COMP:9685"/>
        <dbReference type="ChEBI" id="CHEBI:57287"/>
        <dbReference type="ChEBI" id="CHEBI:57384"/>
        <dbReference type="ChEBI" id="CHEBI:64479"/>
        <dbReference type="ChEBI" id="CHEBI:78449"/>
        <dbReference type="EC" id="2.3.1.39"/>
    </reaction>
</comment>
<name>D9SME6_CLOC7</name>
<dbReference type="InterPro" id="IPR050858">
    <property type="entry name" value="Mal-CoA-ACP_Trans/PKS_FabD"/>
</dbReference>
<dbReference type="SUPFAM" id="SSF55048">
    <property type="entry name" value="Probable ACP-binding domain of malonyl-CoA ACP transacylase"/>
    <property type="match status" value="1"/>
</dbReference>
<keyword evidence="1 4" id="KW-0808">Transferase</keyword>
<evidence type="ECO:0000256" key="1">
    <source>
        <dbReference type="ARBA" id="ARBA00022679"/>
    </source>
</evidence>
<dbReference type="InterPro" id="IPR014043">
    <property type="entry name" value="Acyl_transferase_dom"/>
</dbReference>
<dbReference type="HOGENOM" id="CLU_030558_0_1_9"/>
<gene>
    <name evidence="7" type="ordered locus">Clocel_4141</name>
</gene>
<dbReference type="KEGG" id="ccb:Clocel_4141"/>
<dbReference type="Proteomes" id="UP000002730">
    <property type="component" value="Chromosome"/>
</dbReference>
<comment type="similarity">
    <text evidence="4">Belongs to the fabD family.</text>
</comment>
<dbReference type="PANTHER" id="PTHR42681">
    <property type="entry name" value="MALONYL-COA-ACYL CARRIER PROTEIN TRANSACYLASE, MITOCHONDRIAL"/>
    <property type="match status" value="1"/>
</dbReference>